<organism evidence="1 2">
    <name type="scientific">Phytophthora sojae (strain P6497)</name>
    <name type="common">Soybean stem and root rot agent</name>
    <name type="synonym">Phytophthora megasperma f. sp. glycines</name>
    <dbReference type="NCBI Taxonomy" id="1094619"/>
    <lineage>
        <taxon>Eukaryota</taxon>
        <taxon>Sar</taxon>
        <taxon>Stramenopiles</taxon>
        <taxon>Oomycota</taxon>
        <taxon>Peronosporomycetes</taxon>
        <taxon>Peronosporales</taxon>
        <taxon>Peronosporaceae</taxon>
        <taxon>Phytophthora</taxon>
    </lineage>
</organism>
<protein>
    <submittedName>
        <fullName evidence="1">Uncharacterized protein</fullName>
    </submittedName>
</protein>
<gene>
    <name evidence="1" type="ORF">PHYSODRAFT_491035</name>
</gene>
<sequence length="167" mass="18988">MVCITKALLNHNHTLSDKVFSNYPRRRIAIPSEVVDTVNVLQKAGAKKKNHSPVHTGEFYLQAVTAIDKALAWLTKINFSIKLPANFVVQFDERLSDRLKALPLTHDSVRPLRIEVNLPFCLYSYKRTVNYRCMLSNLQAKERVSILRNSVQSGGEYAWSPQQCLCG</sequence>
<dbReference type="GeneID" id="20656651"/>
<proteinExistence type="predicted"/>
<dbReference type="InParanoid" id="G4ZCD2"/>
<reference evidence="1 2" key="1">
    <citation type="journal article" date="2006" name="Science">
        <title>Phytophthora genome sequences uncover evolutionary origins and mechanisms of pathogenesis.</title>
        <authorList>
            <person name="Tyler B.M."/>
            <person name="Tripathy S."/>
            <person name="Zhang X."/>
            <person name="Dehal P."/>
            <person name="Jiang R.H."/>
            <person name="Aerts A."/>
            <person name="Arredondo F.D."/>
            <person name="Baxter L."/>
            <person name="Bensasson D."/>
            <person name="Beynon J.L."/>
            <person name="Chapman J."/>
            <person name="Damasceno C.M."/>
            <person name="Dorrance A.E."/>
            <person name="Dou D."/>
            <person name="Dickerman A.W."/>
            <person name="Dubchak I.L."/>
            <person name="Garbelotto M."/>
            <person name="Gijzen M."/>
            <person name="Gordon S.G."/>
            <person name="Govers F."/>
            <person name="Grunwald N.J."/>
            <person name="Huang W."/>
            <person name="Ivors K.L."/>
            <person name="Jones R.W."/>
            <person name="Kamoun S."/>
            <person name="Krampis K."/>
            <person name="Lamour K.H."/>
            <person name="Lee M.K."/>
            <person name="McDonald W.H."/>
            <person name="Medina M."/>
            <person name="Meijer H.J."/>
            <person name="Nordberg E.K."/>
            <person name="Maclean D.J."/>
            <person name="Ospina-Giraldo M.D."/>
            <person name="Morris P.F."/>
            <person name="Phuntumart V."/>
            <person name="Putnam N.H."/>
            <person name="Rash S."/>
            <person name="Rose J.K."/>
            <person name="Sakihama Y."/>
            <person name="Salamov A.A."/>
            <person name="Savidor A."/>
            <person name="Scheuring C.F."/>
            <person name="Smith B.M."/>
            <person name="Sobral B.W."/>
            <person name="Terry A."/>
            <person name="Torto-Alalibo T.A."/>
            <person name="Win J."/>
            <person name="Xu Z."/>
            <person name="Zhang H."/>
            <person name="Grigoriev I.V."/>
            <person name="Rokhsar D.S."/>
            <person name="Boore J.L."/>
        </authorList>
    </citation>
    <scope>NUCLEOTIDE SEQUENCE [LARGE SCALE GENOMIC DNA]</scope>
    <source>
        <strain evidence="1 2">P6497</strain>
    </source>
</reference>
<evidence type="ECO:0000313" key="2">
    <source>
        <dbReference type="Proteomes" id="UP000002640"/>
    </source>
</evidence>
<dbReference type="KEGG" id="psoj:PHYSODRAFT_491035"/>
<name>G4ZCD2_PHYSP</name>
<dbReference type="Proteomes" id="UP000002640">
    <property type="component" value="Unassembled WGS sequence"/>
</dbReference>
<dbReference type="RefSeq" id="XP_009524877.1">
    <property type="nucleotide sequence ID" value="XM_009526582.1"/>
</dbReference>
<dbReference type="AlphaFoldDB" id="G4ZCD2"/>
<accession>G4ZCD2</accession>
<keyword evidence="2" id="KW-1185">Reference proteome</keyword>
<dbReference type="EMBL" id="JH159153">
    <property type="protein sequence ID" value="EGZ22160.1"/>
    <property type="molecule type" value="Genomic_DNA"/>
</dbReference>
<evidence type="ECO:0000313" key="1">
    <source>
        <dbReference type="EMBL" id="EGZ22160.1"/>
    </source>
</evidence>